<protein>
    <submittedName>
        <fullName evidence="1">Uncharacterized protein</fullName>
    </submittedName>
</protein>
<dbReference type="AlphaFoldDB" id="A0A8T0JFK9"/>
<reference evidence="1" key="1">
    <citation type="submission" date="2020-06" db="EMBL/GenBank/DDBJ databases">
        <title>WGS assembly of Ceratodon purpureus strain R40.</title>
        <authorList>
            <person name="Carey S.B."/>
            <person name="Jenkins J."/>
            <person name="Shu S."/>
            <person name="Lovell J.T."/>
            <person name="Sreedasyam A."/>
            <person name="Maumus F."/>
            <person name="Tiley G.P."/>
            <person name="Fernandez-Pozo N."/>
            <person name="Barry K."/>
            <person name="Chen C."/>
            <person name="Wang M."/>
            <person name="Lipzen A."/>
            <person name="Daum C."/>
            <person name="Saski C.A."/>
            <person name="Payton A.C."/>
            <person name="Mcbreen J.C."/>
            <person name="Conrad R.E."/>
            <person name="Kollar L.M."/>
            <person name="Olsson S."/>
            <person name="Huttunen S."/>
            <person name="Landis J.B."/>
            <person name="Wickett N.J."/>
            <person name="Johnson M.G."/>
            <person name="Rensing S.A."/>
            <person name="Grimwood J."/>
            <person name="Schmutz J."/>
            <person name="Mcdaniel S.F."/>
        </authorList>
    </citation>
    <scope>NUCLEOTIDE SEQUENCE</scope>
    <source>
        <strain evidence="1">R40</strain>
    </source>
</reference>
<dbReference type="Proteomes" id="UP000822688">
    <property type="component" value="Chromosome 1"/>
</dbReference>
<dbReference type="EMBL" id="CM026421">
    <property type="protein sequence ID" value="KAG0593451.1"/>
    <property type="molecule type" value="Genomic_DNA"/>
</dbReference>
<evidence type="ECO:0000313" key="1">
    <source>
        <dbReference type="EMBL" id="KAG0593451.1"/>
    </source>
</evidence>
<sequence length="107" mass="12432">MSRHTRARGQKQRHQKTSRLPHLTFRLLSPQKRQILRDPLFGIPFLSYIELLSQPKRHMFIYYSSALLFFQTTECSPRSHSTSRLTSSSTSTLSISLLSGSNHTWIN</sequence>
<keyword evidence="2" id="KW-1185">Reference proteome</keyword>
<evidence type="ECO:0000313" key="2">
    <source>
        <dbReference type="Proteomes" id="UP000822688"/>
    </source>
</evidence>
<accession>A0A8T0JFK9</accession>
<proteinExistence type="predicted"/>
<gene>
    <name evidence="1" type="ORF">KC19_1G330800</name>
</gene>
<organism evidence="1 2">
    <name type="scientific">Ceratodon purpureus</name>
    <name type="common">Fire moss</name>
    <name type="synonym">Dicranum purpureum</name>
    <dbReference type="NCBI Taxonomy" id="3225"/>
    <lineage>
        <taxon>Eukaryota</taxon>
        <taxon>Viridiplantae</taxon>
        <taxon>Streptophyta</taxon>
        <taxon>Embryophyta</taxon>
        <taxon>Bryophyta</taxon>
        <taxon>Bryophytina</taxon>
        <taxon>Bryopsida</taxon>
        <taxon>Dicranidae</taxon>
        <taxon>Pseudoditrichales</taxon>
        <taxon>Ditrichaceae</taxon>
        <taxon>Ceratodon</taxon>
    </lineage>
</organism>
<name>A0A8T0JFK9_CERPU</name>
<comment type="caution">
    <text evidence="1">The sequence shown here is derived from an EMBL/GenBank/DDBJ whole genome shotgun (WGS) entry which is preliminary data.</text>
</comment>